<evidence type="ECO:0000313" key="5">
    <source>
        <dbReference type="Proteomes" id="UP000006514"/>
    </source>
</evidence>
<proteinExistence type="predicted"/>
<dbReference type="InParanoid" id="J0CZD4"/>
<feature type="transmembrane region" description="Helical" evidence="2">
    <location>
        <begin position="245"/>
        <end position="269"/>
    </location>
</feature>
<evidence type="ECO:0000256" key="2">
    <source>
        <dbReference type="SAM" id="Phobius"/>
    </source>
</evidence>
<feature type="compositionally biased region" description="Low complexity" evidence="1">
    <location>
        <begin position="519"/>
        <end position="531"/>
    </location>
</feature>
<keyword evidence="3" id="KW-0732">Signal</keyword>
<keyword evidence="2" id="KW-0812">Transmembrane</keyword>
<feature type="region of interest" description="Disordered" evidence="1">
    <location>
        <begin position="490"/>
        <end position="531"/>
    </location>
</feature>
<dbReference type="Proteomes" id="UP000006514">
    <property type="component" value="Unassembled WGS sequence"/>
</dbReference>
<evidence type="ECO:0000313" key="4">
    <source>
        <dbReference type="EMBL" id="EJD36991.1"/>
    </source>
</evidence>
<keyword evidence="2" id="KW-0472">Membrane</keyword>
<name>J0CZD4_AURST</name>
<evidence type="ECO:0000256" key="1">
    <source>
        <dbReference type="SAM" id="MobiDB-lite"/>
    </source>
</evidence>
<keyword evidence="2" id="KW-1133">Transmembrane helix</keyword>
<feature type="compositionally biased region" description="Polar residues" evidence="1">
    <location>
        <begin position="490"/>
        <end position="506"/>
    </location>
</feature>
<feature type="transmembrane region" description="Helical" evidence="2">
    <location>
        <begin position="535"/>
        <end position="560"/>
    </location>
</feature>
<feature type="compositionally biased region" description="Low complexity" evidence="1">
    <location>
        <begin position="208"/>
        <end position="231"/>
    </location>
</feature>
<organism evidence="4 5">
    <name type="scientific">Auricularia subglabra (strain TFB-10046 / SS5)</name>
    <name type="common">White-rot fungus</name>
    <name type="synonym">Auricularia delicata (strain TFB10046)</name>
    <dbReference type="NCBI Taxonomy" id="717982"/>
    <lineage>
        <taxon>Eukaryota</taxon>
        <taxon>Fungi</taxon>
        <taxon>Dikarya</taxon>
        <taxon>Basidiomycota</taxon>
        <taxon>Agaricomycotina</taxon>
        <taxon>Agaricomycetes</taxon>
        <taxon>Auriculariales</taxon>
        <taxon>Auriculariaceae</taxon>
        <taxon>Auricularia</taxon>
    </lineage>
</organism>
<evidence type="ECO:0000256" key="3">
    <source>
        <dbReference type="SAM" id="SignalP"/>
    </source>
</evidence>
<accession>J0CZD4</accession>
<dbReference type="PANTHER" id="PTHR16861">
    <property type="entry name" value="GLYCOPROTEIN 38"/>
    <property type="match status" value="1"/>
</dbReference>
<feature type="compositionally biased region" description="Pro residues" evidence="1">
    <location>
        <begin position="185"/>
        <end position="200"/>
    </location>
</feature>
<dbReference type="AlphaFoldDB" id="J0CZD4"/>
<sequence length="682" mass="71234">MVPPPSWRLLWATSLLMTRIRRASSAVLEIPASDWQLSQPYDLFTYHPQFLTGADCDLSLDVVRLGYGGRASVTFPSSEVYLQIVEVTNPLPVSITLSQGSTILRSDLWVSPSRSDHGVADICTRDLFSFTDFLLSSSERAHIEIIASTRDLLGDLPPGDPPVFVFRGLETILTRVPQPTNSTSSPPPPPLTVSFPPAPLPTSSSNISTTSGLTHGTTLTTDGSPGGFPSSSPAPPNRGSAVPSIAGAAVGAAIGALAVILAAIAIYVVRRRKARRKGAMDHEGPVTMPPSFQPQLQPGSTNVVFDPMSMIDRSPSGKVTTMSAGLTARSYGASTSDDAVSAALVEYRASDNSSTAAWHFQQLYQYFDFEPRVYAIVGGCATVLVVGLGYGGKASITFTGSGVFLQTVSTTSGLPAFARLSQGGRTVAYRDELRNDAGQPTCRSDLFSYTDLDPSQPSLLEVTATTEYQIGVPPFFMIQGIQVIVPNATFTESSTQPGPTASSGPSHSEARETQSGGAPSQTSQQTPSGSSNVPVIAGAAVGGAAGALAVILAGIAVLLYRRRRARRQTGPAIMYTAASMPAQAPSATFERASMIDRSPSGKVTTMSAGFTSPWTGLTSPALTTAGSSEARTSMFSSGSFSSAPLDPAGRSSLLRVGTLGVAPPAYGDVVHPVPPVAPQKLD</sequence>
<dbReference type="KEGG" id="adl:AURDEDRAFT_173942"/>
<dbReference type="EMBL" id="JH687849">
    <property type="protein sequence ID" value="EJD36991.1"/>
    <property type="molecule type" value="Genomic_DNA"/>
</dbReference>
<feature type="chain" id="PRO_5003732747" description="Mid2 domain-containing protein" evidence="3">
    <location>
        <begin position="26"/>
        <end position="682"/>
    </location>
</feature>
<feature type="signal peptide" evidence="3">
    <location>
        <begin position="1"/>
        <end position="25"/>
    </location>
</feature>
<gene>
    <name evidence="4" type="ORF">AURDEDRAFT_173942</name>
</gene>
<feature type="transmembrane region" description="Helical" evidence="2">
    <location>
        <begin position="373"/>
        <end position="391"/>
    </location>
</feature>
<keyword evidence="5" id="KW-1185">Reference proteome</keyword>
<dbReference type="Gene3D" id="1.20.5.510">
    <property type="entry name" value="Single helix bin"/>
    <property type="match status" value="1"/>
</dbReference>
<feature type="region of interest" description="Disordered" evidence="1">
    <location>
        <begin position="176"/>
        <end position="239"/>
    </location>
</feature>
<reference evidence="5" key="1">
    <citation type="journal article" date="2012" name="Science">
        <title>The Paleozoic origin of enzymatic lignin decomposition reconstructed from 31 fungal genomes.</title>
        <authorList>
            <person name="Floudas D."/>
            <person name="Binder M."/>
            <person name="Riley R."/>
            <person name="Barry K."/>
            <person name="Blanchette R.A."/>
            <person name="Henrissat B."/>
            <person name="Martinez A.T."/>
            <person name="Otillar R."/>
            <person name="Spatafora J.W."/>
            <person name="Yadav J.S."/>
            <person name="Aerts A."/>
            <person name="Benoit I."/>
            <person name="Boyd A."/>
            <person name="Carlson A."/>
            <person name="Copeland A."/>
            <person name="Coutinho P.M."/>
            <person name="de Vries R.P."/>
            <person name="Ferreira P."/>
            <person name="Findley K."/>
            <person name="Foster B."/>
            <person name="Gaskell J."/>
            <person name="Glotzer D."/>
            <person name="Gorecki P."/>
            <person name="Heitman J."/>
            <person name="Hesse C."/>
            <person name="Hori C."/>
            <person name="Igarashi K."/>
            <person name="Jurgens J.A."/>
            <person name="Kallen N."/>
            <person name="Kersten P."/>
            <person name="Kohler A."/>
            <person name="Kuees U."/>
            <person name="Kumar T.K.A."/>
            <person name="Kuo A."/>
            <person name="LaButti K."/>
            <person name="Larrondo L.F."/>
            <person name="Lindquist E."/>
            <person name="Ling A."/>
            <person name="Lombard V."/>
            <person name="Lucas S."/>
            <person name="Lundell T."/>
            <person name="Martin R."/>
            <person name="McLaughlin D.J."/>
            <person name="Morgenstern I."/>
            <person name="Morin E."/>
            <person name="Murat C."/>
            <person name="Nagy L.G."/>
            <person name="Nolan M."/>
            <person name="Ohm R.A."/>
            <person name="Patyshakuliyeva A."/>
            <person name="Rokas A."/>
            <person name="Ruiz-Duenas F.J."/>
            <person name="Sabat G."/>
            <person name="Salamov A."/>
            <person name="Samejima M."/>
            <person name="Schmutz J."/>
            <person name="Slot J.C."/>
            <person name="St John F."/>
            <person name="Stenlid J."/>
            <person name="Sun H."/>
            <person name="Sun S."/>
            <person name="Syed K."/>
            <person name="Tsang A."/>
            <person name="Wiebenga A."/>
            <person name="Young D."/>
            <person name="Pisabarro A."/>
            <person name="Eastwood D.C."/>
            <person name="Martin F."/>
            <person name="Cullen D."/>
            <person name="Grigoriev I.V."/>
            <person name="Hibbett D.S."/>
        </authorList>
    </citation>
    <scope>NUCLEOTIDE SEQUENCE [LARGE SCALE GENOMIC DNA]</scope>
    <source>
        <strain evidence="5">TFB10046</strain>
    </source>
</reference>
<dbReference type="PANTHER" id="PTHR16861:SF4">
    <property type="entry name" value="SH3 DOMAIN PROTEIN (AFU_ORTHOLOGUE AFUA_1G13610)"/>
    <property type="match status" value="1"/>
</dbReference>
<evidence type="ECO:0008006" key="6">
    <source>
        <dbReference type="Google" id="ProtNLM"/>
    </source>
</evidence>
<protein>
    <recommendedName>
        <fullName evidence="6">Mid2 domain-containing protein</fullName>
    </recommendedName>
</protein>